<dbReference type="SUPFAM" id="SSF53383">
    <property type="entry name" value="PLP-dependent transferases"/>
    <property type="match status" value="1"/>
</dbReference>
<keyword evidence="8" id="KW-1185">Reference proteome</keyword>
<dbReference type="Proteomes" id="UP001589887">
    <property type="component" value="Unassembled WGS sequence"/>
</dbReference>
<dbReference type="PIRSF" id="PIRSF000390">
    <property type="entry name" value="PLP_StrS"/>
    <property type="match status" value="1"/>
</dbReference>
<evidence type="ECO:0000256" key="3">
    <source>
        <dbReference type="ARBA" id="ARBA00022679"/>
    </source>
</evidence>
<gene>
    <name evidence="7" type="ORF">ACFH04_02855</name>
</gene>
<dbReference type="PANTHER" id="PTHR30244:SF34">
    <property type="entry name" value="DTDP-4-AMINO-4,6-DIDEOXYGALACTOSE TRANSAMINASE"/>
    <property type="match status" value="1"/>
</dbReference>
<organism evidence="7 8">
    <name type="scientific">Streptomyces noboritoensis</name>
    <dbReference type="NCBI Taxonomy" id="67337"/>
    <lineage>
        <taxon>Bacteria</taxon>
        <taxon>Bacillati</taxon>
        <taxon>Actinomycetota</taxon>
        <taxon>Actinomycetes</taxon>
        <taxon>Kitasatosporales</taxon>
        <taxon>Streptomycetaceae</taxon>
        <taxon>Streptomyces</taxon>
    </lineage>
</organism>
<dbReference type="Gene3D" id="3.90.1150.10">
    <property type="entry name" value="Aspartate Aminotransferase, domain 1"/>
    <property type="match status" value="1"/>
</dbReference>
<comment type="cofactor">
    <cofactor evidence="1">
        <name>pyridoxal 5'-phosphate</name>
        <dbReference type="ChEBI" id="CHEBI:597326"/>
    </cofactor>
</comment>
<dbReference type="InterPro" id="IPR015424">
    <property type="entry name" value="PyrdxlP-dep_Trfase"/>
</dbReference>
<keyword evidence="3" id="KW-0808">Transferase</keyword>
<evidence type="ECO:0000256" key="1">
    <source>
        <dbReference type="ARBA" id="ARBA00001933"/>
    </source>
</evidence>
<name>A0ABV6TA80_9ACTN</name>
<evidence type="ECO:0000313" key="7">
    <source>
        <dbReference type="EMBL" id="MFC0842677.1"/>
    </source>
</evidence>
<dbReference type="CDD" id="cd00616">
    <property type="entry name" value="AHBA_syn"/>
    <property type="match status" value="1"/>
</dbReference>
<dbReference type="InterPro" id="IPR000653">
    <property type="entry name" value="DegT/StrS_aminotransferase"/>
</dbReference>
<dbReference type="RefSeq" id="WP_394316508.1">
    <property type="nucleotide sequence ID" value="NZ_JBHMQV010000001.1"/>
</dbReference>
<protein>
    <submittedName>
        <fullName evidence="7">DegT/DnrJ/EryC1/StrS family aminotransferase</fullName>
    </submittedName>
</protein>
<dbReference type="EMBL" id="JBHMQV010000001">
    <property type="protein sequence ID" value="MFC0842677.1"/>
    <property type="molecule type" value="Genomic_DNA"/>
</dbReference>
<dbReference type="Gene3D" id="3.40.640.10">
    <property type="entry name" value="Type I PLP-dependent aspartate aminotransferase-like (Major domain)"/>
    <property type="match status" value="1"/>
</dbReference>
<evidence type="ECO:0000256" key="2">
    <source>
        <dbReference type="ARBA" id="ARBA00022576"/>
    </source>
</evidence>
<dbReference type="Pfam" id="PF01041">
    <property type="entry name" value="DegT_DnrJ_EryC1"/>
    <property type="match status" value="1"/>
</dbReference>
<reference evidence="7 8" key="1">
    <citation type="submission" date="2024-09" db="EMBL/GenBank/DDBJ databases">
        <authorList>
            <person name="Sun Q."/>
            <person name="Mori K."/>
        </authorList>
    </citation>
    <scope>NUCLEOTIDE SEQUENCE [LARGE SCALE GENOMIC DNA]</scope>
    <source>
        <strain evidence="7 8">JCM 4557</strain>
    </source>
</reference>
<evidence type="ECO:0000256" key="6">
    <source>
        <dbReference type="RuleBase" id="RU004508"/>
    </source>
</evidence>
<dbReference type="InterPro" id="IPR015422">
    <property type="entry name" value="PyrdxlP-dep_Trfase_small"/>
</dbReference>
<accession>A0ABV6TA80</accession>
<keyword evidence="2 7" id="KW-0032">Aminotransferase</keyword>
<evidence type="ECO:0000256" key="4">
    <source>
        <dbReference type="ARBA" id="ARBA00022898"/>
    </source>
</evidence>
<dbReference type="InterPro" id="IPR015421">
    <property type="entry name" value="PyrdxlP-dep_Trfase_major"/>
</dbReference>
<proteinExistence type="inferred from homology"/>
<dbReference type="PANTHER" id="PTHR30244">
    <property type="entry name" value="TRANSAMINASE"/>
    <property type="match status" value="1"/>
</dbReference>
<comment type="caution">
    <text evidence="7">The sequence shown here is derived from an EMBL/GenBank/DDBJ whole genome shotgun (WGS) entry which is preliminary data.</text>
</comment>
<evidence type="ECO:0000313" key="8">
    <source>
        <dbReference type="Proteomes" id="UP001589887"/>
    </source>
</evidence>
<dbReference type="GO" id="GO:0008483">
    <property type="term" value="F:transaminase activity"/>
    <property type="evidence" value="ECO:0007669"/>
    <property type="project" value="UniProtKB-KW"/>
</dbReference>
<keyword evidence="4 6" id="KW-0663">Pyridoxal phosphate</keyword>
<sequence>MVALPAATRPGVGRNASPRLYGPEYEAVVRVLESGHFGHGAVTEQFEREVADFLGVPDAVALSSCTAALHTALVAAGVGPGSEVIVPSLTFCATIQAILASGARPRFVDVDPDTLCVTADAVLDAVTPATAAVVPVLFGGRAVDLGADRDLLTDRGIVVVEDAAHAFGSYEGSRRVGGTGQLTCFSFGPIKNLTCGQGGMVIPRNRQEADRLRGLRMLGVVESAEQRAASTTYRVAATGFRYFMSSINAAIGITQLARFPTTEETRKDLWCAYRETLRDVPAVDLVDVDVAHTVPHLCVVKVPQRDRVWQFLRERGIDVVVQYPPNHLQPAFAKWTLPLPVTERLGREVLSLPFHPHLSHGDIEHVVSVLEQALASLRVC</sequence>
<evidence type="ECO:0000256" key="5">
    <source>
        <dbReference type="ARBA" id="ARBA00038398"/>
    </source>
</evidence>
<comment type="similarity">
    <text evidence="5">Belongs to the DegT/DnrJ/EryC1 family. L-glutamine:2-deoxy-scyllo-inosose/scyllo-inosose aminotransferase subfamily.</text>
</comment>